<keyword evidence="3" id="KW-1185">Reference proteome</keyword>
<dbReference type="Proteomes" id="UP000030765">
    <property type="component" value="Unassembled WGS sequence"/>
</dbReference>
<sequence length="83" mass="9451">MQAVAMNNFTQSKGTNYWLIQHLEQAHPERHSAPDGQMFQPVRNRCTLALHYTGDIMGAFARKNATGCKNRIGINHKPTDERQ</sequence>
<reference evidence="2" key="2">
    <citation type="submission" date="2020-05" db="UniProtKB">
        <authorList>
            <consortium name="EnsemblMetazoa"/>
        </authorList>
    </citation>
    <scope>IDENTIFICATION</scope>
</reference>
<dbReference type="EnsemblMetazoa" id="ASIC007852-RA">
    <property type="protein sequence ID" value="ASIC007852-PA"/>
    <property type="gene ID" value="ASIC007852"/>
</dbReference>
<evidence type="ECO:0000313" key="1">
    <source>
        <dbReference type="EMBL" id="KFB40379.1"/>
    </source>
</evidence>
<gene>
    <name evidence="1" type="ORF">ZHAS_00007852</name>
</gene>
<dbReference type="AlphaFoldDB" id="A0A084VQY5"/>
<proteinExistence type="predicted"/>
<name>A0A084VQY5_ANOSI</name>
<accession>A0A084VQY5</accession>
<evidence type="ECO:0000313" key="3">
    <source>
        <dbReference type="Proteomes" id="UP000030765"/>
    </source>
</evidence>
<dbReference type="EMBL" id="KE525007">
    <property type="protein sequence ID" value="KFB40379.1"/>
    <property type="molecule type" value="Genomic_DNA"/>
</dbReference>
<protein>
    <submittedName>
        <fullName evidence="1 2">Uncharacterized protein</fullName>
    </submittedName>
</protein>
<organism evidence="1">
    <name type="scientific">Anopheles sinensis</name>
    <name type="common">Mosquito</name>
    <dbReference type="NCBI Taxonomy" id="74873"/>
    <lineage>
        <taxon>Eukaryota</taxon>
        <taxon>Metazoa</taxon>
        <taxon>Ecdysozoa</taxon>
        <taxon>Arthropoda</taxon>
        <taxon>Hexapoda</taxon>
        <taxon>Insecta</taxon>
        <taxon>Pterygota</taxon>
        <taxon>Neoptera</taxon>
        <taxon>Endopterygota</taxon>
        <taxon>Diptera</taxon>
        <taxon>Nematocera</taxon>
        <taxon>Culicoidea</taxon>
        <taxon>Culicidae</taxon>
        <taxon>Anophelinae</taxon>
        <taxon>Anopheles</taxon>
    </lineage>
</organism>
<dbReference type="EMBL" id="ATLV01015352">
    <property type="status" value="NOT_ANNOTATED_CDS"/>
    <property type="molecule type" value="Genomic_DNA"/>
</dbReference>
<reference evidence="1 3" key="1">
    <citation type="journal article" date="2014" name="BMC Genomics">
        <title>Genome sequence of Anopheles sinensis provides insight into genetics basis of mosquito competence for malaria parasites.</title>
        <authorList>
            <person name="Zhou D."/>
            <person name="Zhang D."/>
            <person name="Ding G."/>
            <person name="Shi L."/>
            <person name="Hou Q."/>
            <person name="Ye Y."/>
            <person name="Xu Y."/>
            <person name="Zhou H."/>
            <person name="Xiong C."/>
            <person name="Li S."/>
            <person name="Yu J."/>
            <person name="Hong S."/>
            <person name="Yu X."/>
            <person name="Zou P."/>
            <person name="Chen C."/>
            <person name="Chang X."/>
            <person name="Wang W."/>
            <person name="Lv Y."/>
            <person name="Sun Y."/>
            <person name="Ma L."/>
            <person name="Shen B."/>
            <person name="Zhu C."/>
        </authorList>
    </citation>
    <scope>NUCLEOTIDE SEQUENCE [LARGE SCALE GENOMIC DNA]</scope>
</reference>
<dbReference type="VEuPathDB" id="VectorBase:ASIC007852"/>
<evidence type="ECO:0000313" key="2">
    <source>
        <dbReference type="EnsemblMetazoa" id="ASIC007852-PA"/>
    </source>
</evidence>